<gene>
    <name evidence="1" type="ORF">QWZ15_16810</name>
</gene>
<evidence type="ECO:0000313" key="2">
    <source>
        <dbReference type="Proteomes" id="UP001236663"/>
    </source>
</evidence>
<evidence type="ECO:0000313" key="1">
    <source>
        <dbReference type="EMBL" id="MDN3689491.1"/>
    </source>
</evidence>
<protein>
    <submittedName>
        <fullName evidence="1">Uncharacterized protein</fullName>
    </submittedName>
</protein>
<dbReference type="EMBL" id="JAUFQS010000035">
    <property type="protein sequence ID" value="MDN3689491.1"/>
    <property type="molecule type" value="Genomic_DNA"/>
</dbReference>
<keyword evidence="2" id="KW-1185">Reference proteome</keyword>
<proteinExistence type="predicted"/>
<accession>A0ABT8CCT3</accession>
<comment type="caution">
    <text evidence="1">The sequence shown here is derived from an EMBL/GenBank/DDBJ whole genome shotgun (WGS) entry which is preliminary data.</text>
</comment>
<dbReference type="Proteomes" id="UP001236663">
    <property type="component" value="Unassembled WGS sequence"/>
</dbReference>
<sequence>MTTSSLHQTINHRHCERQRSNLIRSETCKDFVEYHHKTNDGIVFRQTATGARSITIIRFDSFCTLAVTAPSSDHYIIPSSLRP</sequence>
<dbReference type="RefSeq" id="WP_163385854.1">
    <property type="nucleotide sequence ID" value="NZ_JAUFQS010000035.1"/>
</dbReference>
<organism evidence="1 2">
    <name type="scientific">Cyclobacterium jeungdonense</name>
    <dbReference type="NCBI Taxonomy" id="708087"/>
    <lineage>
        <taxon>Bacteria</taxon>
        <taxon>Pseudomonadati</taxon>
        <taxon>Bacteroidota</taxon>
        <taxon>Cytophagia</taxon>
        <taxon>Cytophagales</taxon>
        <taxon>Cyclobacteriaceae</taxon>
        <taxon>Cyclobacterium</taxon>
    </lineage>
</organism>
<name>A0ABT8CCT3_9BACT</name>
<reference evidence="2" key="1">
    <citation type="journal article" date="2019" name="Int. J. Syst. Evol. Microbiol.">
        <title>The Global Catalogue of Microorganisms (GCM) 10K type strain sequencing project: providing services to taxonomists for standard genome sequencing and annotation.</title>
        <authorList>
            <consortium name="The Broad Institute Genomics Platform"/>
            <consortium name="The Broad Institute Genome Sequencing Center for Infectious Disease"/>
            <person name="Wu L."/>
            <person name="Ma J."/>
        </authorList>
    </citation>
    <scope>NUCLEOTIDE SEQUENCE [LARGE SCALE GENOMIC DNA]</scope>
    <source>
        <strain evidence="2">CECT 7706</strain>
    </source>
</reference>